<name>A0A2P8QFH7_9ACTN</name>
<dbReference type="Gene3D" id="3.40.190.10">
    <property type="entry name" value="Periplasmic binding protein-like II"/>
    <property type="match status" value="2"/>
</dbReference>
<evidence type="ECO:0000256" key="4">
    <source>
        <dbReference type="SAM" id="MobiDB-lite"/>
    </source>
</evidence>
<evidence type="ECO:0000259" key="5">
    <source>
        <dbReference type="Pfam" id="PF09084"/>
    </source>
</evidence>
<sequence>MRSVQAPRTGDRLARRAASARGDASTGRRNCAKEHTLMPKSSRSTRSPFGRLAVGAVTLVVAAPLAACGSGDATSAGSDGSAKITVLRSNGALFEPLYIAEQQGYFEDAGLDVTIKAGAQDTSQNAPSVLNGEAQFAMTDSSGFLKGAAKNMPIRIATGLVSATTKTDPTDGLLVKKNSSIKGFADLEGRTVGLSALGGTIQFIVEYLVEMEGGDPTKVKFVSLPTTSLTDAATTGKTDAVYSFGAFFAAGEQAGLRAIGNGMNDLPGITQGVLFATQKYLSANSATAKKFTDAVAKAITYANAHPDAVKAIDKKYTQLPADYIEKSQIAYYDKNINTTVMRTVITKMHGYDLLSSAPKDDAIYWDKAPTVTAGS</sequence>
<dbReference type="PANTHER" id="PTHR30024">
    <property type="entry name" value="ALIPHATIC SULFONATES-BINDING PROTEIN-RELATED"/>
    <property type="match status" value="1"/>
</dbReference>
<feature type="region of interest" description="Disordered" evidence="4">
    <location>
        <begin position="1"/>
        <end position="29"/>
    </location>
</feature>
<comment type="caution">
    <text evidence="6">The sequence shown here is derived from an EMBL/GenBank/DDBJ whole genome shotgun (WGS) entry which is preliminary data.</text>
</comment>
<comment type="similarity">
    <text evidence="2">Belongs to the bacterial solute-binding protein SsuA/TauA family.</text>
</comment>
<evidence type="ECO:0000256" key="3">
    <source>
        <dbReference type="ARBA" id="ARBA00022729"/>
    </source>
</evidence>
<evidence type="ECO:0000313" key="7">
    <source>
        <dbReference type="Proteomes" id="UP000240429"/>
    </source>
</evidence>
<feature type="compositionally biased region" description="Low complexity" evidence="4">
    <location>
        <begin position="16"/>
        <end position="29"/>
    </location>
</feature>
<comment type="subcellular location">
    <subcellularLocation>
        <location evidence="1">Periplasm</location>
    </subcellularLocation>
</comment>
<dbReference type="SUPFAM" id="SSF53850">
    <property type="entry name" value="Periplasmic binding protein-like II"/>
    <property type="match status" value="1"/>
</dbReference>
<protein>
    <recommendedName>
        <fullName evidence="5">SsuA/THI5-like domain-containing protein</fullName>
    </recommendedName>
</protein>
<evidence type="ECO:0000256" key="2">
    <source>
        <dbReference type="ARBA" id="ARBA00010742"/>
    </source>
</evidence>
<proteinExistence type="inferred from homology"/>
<feature type="domain" description="SsuA/THI5-like" evidence="5">
    <location>
        <begin position="95"/>
        <end position="308"/>
    </location>
</feature>
<dbReference type="Proteomes" id="UP000240429">
    <property type="component" value="Unassembled WGS sequence"/>
</dbReference>
<organism evidence="6 7">
    <name type="scientific">Streptomyces dioscori</name>
    <dbReference type="NCBI Taxonomy" id="2109333"/>
    <lineage>
        <taxon>Bacteria</taxon>
        <taxon>Bacillati</taxon>
        <taxon>Actinomycetota</taxon>
        <taxon>Actinomycetes</taxon>
        <taxon>Kitasatosporales</taxon>
        <taxon>Streptomycetaceae</taxon>
        <taxon>Streptomyces</taxon>
        <taxon>Streptomyces aurantiacus group</taxon>
    </lineage>
</organism>
<dbReference type="Pfam" id="PF09084">
    <property type="entry name" value="NMT1"/>
    <property type="match status" value="1"/>
</dbReference>
<keyword evidence="3" id="KW-0732">Signal</keyword>
<evidence type="ECO:0000256" key="1">
    <source>
        <dbReference type="ARBA" id="ARBA00004418"/>
    </source>
</evidence>
<keyword evidence="7" id="KW-1185">Reference proteome</keyword>
<dbReference type="AlphaFoldDB" id="A0A2P8QFH7"/>
<dbReference type="EMBL" id="PYBJ01000001">
    <property type="protein sequence ID" value="PSM44984.1"/>
    <property type="molecule type" value="Genomic_DNA"/>
</dbReference>
<evidence type="ECO:0000313" key="6">
    <source>
        <dbReference type="EMBL" id="PSM44984.1"/>
    </source>
</evidence>
<dbReference type="InterPro" id="IPR015168">
    <property type="entry name" value="SsuA/THI5"/>
</dbReference>
<accession>A0A2P8QFH7</accession>
<dbReference type="GO" id="GO:0042597">
    <property type="term" value="C:periplasmic space"/>
    <property type="evidence" value="ECO:0007669"/>
    <property type="project" value="UniProtKB-SubCell"/>
</dbReference>
<dbReference type="PANTHER" id="PTHR30024:SF47">
    <property type="entry name" value="TAURINE-BINDING PERIPLASMIC PROTEIN"/>
    <property type="match status" value="1"/>
</dbReference>
<reference evidence="6 7" key="1">
    <citation type="submission" date="2018-03" db="EMBL/GenBank/DDBJ databases">
        <title>Streptomyces dioscori sp. nov., a novel endophytic actinobacterium isolated from bulbil of Dioscorea bulbifera L.</title>
        <authorList>
            <person name="Zhikuan W."/>
        </authorList>
    </citation>
    <scope>NUCLEOTIDE SEQUENCE [LARGE SCALE GENOMIC DNA]</scope>
    <source>
        <strain evidence="6 7">A217</strain>
    </source>
</reference>
<gene>
    <name evidence="6" type="ORF">C6Y14_02480</name>
</gene>